<keyword evidence="1" id="KW-1133">Transmembrane helix</keyword>
<keyword evidence="1" id="KW-0812">Transmembrane</keyword>
<dbReference type="EMBL" id="LAZR01000021">
    <property type="protein sequence ID" value="KKO04955.1"/>
    <property type="molecule type" value="Genomic_DNA"/>
</dbReference>
<feature type="transmembrane region" description="Helical" evidence="1">
    <location>
        <begin position="20"/>
        <end position="39"/>
    </location>
</feature>
<accession>A0A0F9VLM3</accession>
<reference evidence="2" key="1">
    <citation type="journal article" date="2015" name="Nature">
        <title>Complex archaea that bridge the gap between prokaryotes and eukaryotes.</title>
        <authorList>
            <person name="Spang A."/>
            <person name="Saw J.H."/>
            <person name="Jorgensen S.L."/>
            <person name="Zaremba-Niedzwiedzka K."/>
            <person name="Martijn J."/>
            <person name="Lind A.E."/>
            <person name="van Eijk R."/>
            <person name="Schleper C."/>
            <person name="Guy L."/>
            <person name="Ettema T.J."/>
        </authorList>
    </citation>
    <scope>NUCLEOTIDE SEQUENCE</scope>
</reference>
<name>A0A0F9VLM3_9ZZZZ</name>
<protein>
    <submittedName>
        <fullName evidence="2">Uncharacterized protein</fullName>
    </submittedName>
</protein>
<organism evidence="2">
    <name type="scientific">marine sediment metagenome</name>
    <dbReference type="NCBI Taxonomy" id="412755"/>
    <lineage>
        <taxon>unclassified sequences</taxon>
        <taxon>metagenomes</taxon>
        <taxon>ecological metagenomes</taxon>
    </lineage>
</organism>
<evidence type="ECO:0000256" key="1">
    <source>
        <dbReference type="SAM" id="Phobius"/>
    </source>
</evidence>
<comment type="caution">
    <text evidence="2">The sequence shown here is derived from an EMBL/GenBank/DDBJ whole genome shotgun (WGS) entry which is preliminary data.</text>
</comment>
<proteinExistence type="predicted"/>
<keyword evidence="1" id="KW-0472">Membrane</keyword>
<gene>
    <name evidence="2" type="ORF">LCGC14_0082670</name>
</gene>
<evidence type="ECO:0000313" key="2">
    <source>
        <dbReference type="EMBL" id="KKO04955.1"/>
    </source>
</evidence>
<dbReference type="AlphaFoldDB" id="A0A0F9VLM3"/>
<sequence length="40" mass="4379">MGILKEILKGKVIARAIGKYKLGSRLTMVFILWLSGFVAG</sequence>